<proteinExistence type="predicted"/>
<dbReference type="RefSeq" id="XP_033676410.1">
    <property type="nucleotide sequence ID" value="XM_033830457.1"/>
</dbReference>
<keyword evidence="2" id="KW-1185">Reference proteome</keyword>
<name>A0A6A6HTG0_9PLEO</name>
<evidence type="ECO:0000313" key="1">
    <source>
        <dbReference type="EMBL" id="KAF2241406.1"/>
    </source>
</evidence>
<dbReference type="GeneID" id="54583787"/>
<sequence>MDTPIIVVHDWNVKPPAPLKYINGSNELDFGKIYKALRLLPDHPGRGRIELVSTADGQKLRLKECDPKFLETFWDCAANLIDYFAEFAAYDSPIMQSVWFHLLDRLQDAGKLPHNFWQPDTPTCSHALEFLTHLDECLKLINDVIVPDLRPKGNFISTRPNLTANPGYSFGGFKAGLNPWQQFFNKNSPGFTVPVADRVYQQGVVQEEGTSQRHVPQGGLAIIQGHTERARAFAAKLARTEMSDRSEAEVLSEFNQHCLKTGETFGYTSLKGQDTLVQDMYPARRSEHTPRRYAGLGDPSGFVTKPSLNLLDEQVGLHKGTDAPAHPNGDADFRMWTVSSRLPQEDHAKKEIDHNKYSDMFDEYHTDDADGEGWVERALKASREAQHQLGRPRALDAEVP</sequence>
<dbReference type="OrthoDB" id="21072at2759"/>
<accession>A0A6A6HTG0</accession>
<protein>
    <submittedName>
        <fullName evidence="1">Uncharacterized protein</fullName>
    </submittedName>
</protein>
<organism evidence="1 2">
    <name type="scientific">Trematosphaeria pertusa</name>
    <dbReference type="NCBI Taxonomy" id="390896"/>
    <lineage>
        <taxon>Eukaryota</taxon>
        <taxon>Fungi</taxon>
        <taxon>Dikarya</taxon>
        <taxon>Ascomycota</taxon>
        <taxon>Pezizomycotina</taxon>
        <taxon>Dothideomycetes</taxon>
        <taxon>Pleosporomycetidae</taxon>
        <taxon>Pleosporales</taxon>
        <taxon>Massarineae</taxon>
        <taxon>Trematosphaeriaceae</taxon>
        <taxon>Trematosphaeria</taxon>
    </lineage>
</organism>
<evidence type="ECO:0000313" key="2">
    <source>
        <dbReference type="Proteomes" id="UP000800094"/>
    </source>
</evidence>
<dbReference type="EMBL" id="ML987212">
    <property type="protein sequence ID" value="KAF2241406.1"/>
    <property type="molecule type" value="Genomic_DNA"/>
</dbReference>
<dbReference type="AlphaFoldDB" id="A0A6A6HTG0"/>
<reference evidence="1" key="1">
    <citation type="journal article" date="2020" name="Stud. Mycol.">
        <title>101 Dothideomycetes genomes: a test case for predicting lifestyles and emergence of pathogens.</title>
        <authorList>
            <person name="Haridas S."/>
            <person name="Albert R."/>
            <person name="Binder M."/>
            <person name="Bloem J."/>
            <person name="Labutti K."/>
            <person name="Salamov A."/>
            <person name="Andreopoulos B."/>
            <person name="Baker S."/>
            <person name="Barry K."/>
            <person name="Bills G."/>
            <person name="Bluhm B."/>
            <person name="Cannon C."/>
            <person name="Castanera R."/>
            <person name="Culley D."/>
            <person name="Daum C."/>
            <person name="Ezra D."/>
            <person name="Gonzalez J."/>
            <person name="Henrissat B."/>
            <person name="Kuo A."/>
            <person name="Liang C."/>
            <person name="Lipzen A."/>
            <person name="Lutzoni F."/>
            <person name="Magnuson J."/>
            <person name="Mondo S."/>
            <person name="Nolan M."/>
            <person name="Ohm R."/>
            <person name="Pangilinan J."/>
            <person name="Park H.-J."/>
            <person name="Ramirez L."/>
            <person name="Alfaro M."/>
            <person name="Sun H."/>
            <person name="Tritt A."/>
            <person name="Yoshinaga Y."/>
            <person name="Zwiers L.-H."/>
            <person name="Turgeon B."/>
            <person name="Goodwin S."/>
            <person name="Spatafora J."/>
            <person name="Crous P."/>
            <person name="Grigoriev I."/>
        </authorList>
    </citation>
    <scope>NUCLEOTIDE SEQUENCE</scope>
    <source>
        <strain evidence="1">CBS 122368</strain>
    </source>
</reference>
<dbReference type="Proteomes" id="UP000800094">
    <property type="component" value="Unassembled WGS sequence"/>
</dbReference>
<gene>
    <name evidence="1" type="ORF">BU26DRAFT_525230</name>
</gene>